<comment type="caution">
    <text evidence="4">The sequence shown here is derived from an EMBL/GenBank/DDBJ whole genome shotgun (WGS) entry which is preliminary data.</text>
</comment>
<dbReference type="InterPro" id="IPR013785">
    <property type="entry name" value="Aldolase_TIM"/>
</dbReference>
<dbReference type="EMBL" id="QZKI01000041">
    <property type="protein sequence ID" value="RJP72714.1"/>
    <property type="molecule type" value="Genomic_DNA"/>
</dbReference>
<evidence type="ECO:0000256" key="2">
    <source>
        <dbReference type="ARBA" id="ARBA00023002"/>
    </source>
</evidence>
<gene>
    <name evidence="4" type="ORF">C4532_05705</name>
</gene>
<dbReference type="GO" id="GO:0016491">
    <property type="term" value="F:oxidoreductase activity"/>
    <property type="evidence" value="ECO:0007669"/>
    <property type="project" value="UniProtKB-KW"/>
</dbReference>
<sequence>FKVYSRIRETVGHDYPVLIKLNFADFVEGGLVLEESLWVAQRLAEMRIDAIEISGGVWDTVPDEGRAIQKGVPRKRPEGYFLPYTEKFKQSVSAPIIAVGGIRTLALAQTIVREGKADLVSMCRPFICEPHLLKRWQSGDLTPASCVSCNRCLALTPYEGLRCYRKEPRTKTGARE</sequence>
<dbReference type="SUPFAM" id="SSF51395">
    <property type="entry name" value="FMN-linked oxidoreductases"/>
    <property type="match status" value="1"/>
</dbReference>
<feature type="non-terminal residue" evidence="4">
    <location>
        <position position="1"/>
    </location>
</feature>
<dbReference type="PANTHER" id="PTHR43656:SF2">
    <property type="entry name" value="BINDING OXIDOREDUCTASE, PUTATIVE (AFU_ORTHOLOGUE AFUA_2G08260)-RELATED"/>
    <property type="match status" value="1"/>
</dbReference>
<dbReference type="AlphaFoldDB" id="A0A419F2L8"/>
<keyword evidence="1" id="KW-0285">Flavoprotein</keyword>
<evidence type="ECO:0000256" key="1">
    <source>
        <dbReference type="ARBA" id="ARBA00022630"/>
    </source>
</evidence>
<dbReference type="Proteomes" id="UP000285961">
    <property type="component" value="Unassembled WGS sequence"/>
</dbReference>
<dbReference type="Gene3D" id="3.20.20.70">
    <property type="entry name" value="Aldolase class I"/>
    <property type="match status" value="1"/>
</dbReference>
<evidence type="ECO:0000313" key="5">
    <source>
        <dbReference type="Proteomes" id="UP000285961"/>
    </source>
</evidence>
<dbReference type="InterPro" id="IPR051799">
    <property type="entry name" value="NADH_flavin_oxidoreductase"/>
</dbReference>
<keyword evidence="2" id="KW-0560">Oxidoreductase</keyword>
<proteinExistence type="predicted"/>
<reference evidence="4 5" key="1">
    <citation type="journal article" date="2017" name="ISME J.">
        <title>Energy and carbon metabolisms in a deep terrestrial subsurface fluid microbial community.</title>
        <authorList>
            <person name="Momper L."/>
            <person name="Jungbluth S.P."/>
            <person name="Lee M.D."/>
            <person name="Amend J.P."/>
        </authorList>
    </citation>
    <scope>NUCLEOTIDE SEQUENCE [LARGE SCALE GENOMIC DNA]</scope>
    <source>
        <strain evidence="4">SURF_17</strain>
    </source>
</reference>
<dbReference type="Pfam" id="PF00724">
    <property type="entry name" value="Oxidored_FMN"/>
    <property type="match status" value="1"/>
</dbReference>
<evidence type="ECO:0000259" key="3">
    <source>
        <dbReference type="Pfam" id="PF00724"/>
    </source>
</evidence>
<dbReference type="PANTHER" id="PTHR43656">
    <property type="entry name" value="BINDING OXIDOREDUCTASE, PUTATIVE (AFU_ORTHOLOGUE AFUA_2G08260)-RELATED"/>
    <property type="match status" value="1"/>
</dbReference>
<dbReference type="GO" id="GO:0010181">
    <property type="term" value="F:FMN binding"/>
    <property type="evidence" value="ECO:0007669"/>
    <property type="project" value="InterPro"/>
</dbReference>
<organism evidence="4 5">
    <name type="scientific">Candidatus Abyssobacteria bacterium SURF_17</name>
    <dbReference type="NCBI Taxonomy" id="2093361"/>
    <lineage>
        <taxon>Bacteria</taxon>
        <taxon>Pseudomonadati</taxon>
        <taxon>Candidatus Hydrogenedentota</taxon>
        <taxon>Candidatus Abyssobacteria</taxon>
    </lineage>
</organism>
<name>A0A419F2L8_9BACT</name>
<dbReference type="InterPro" id="IPR001155">
    <property type="entry name" value="OxRdtase_FMN_N"/>
</dbReference>
<evidence type="ECO:0000313" key="4">
    <source>
        <dbReference type="EMBL" id="RJP72714.1"/>
    </source>
</evidence>
<protein>
    <submittedName>
        <fullName evidence="4">NADH:flavin oxidoreductase</fullName>
    </submittedName>
</protein>
<accession>A0A419F2L8</accession>
<feature type="domain" description="NADH:flavin oxidoreductase/NADH oxidase N-terminal" evidence="3">
    <location>
        <begin position="6"/>
        <end position="139"/>
    </location>
</feature>